<dbReference type="PANTHER" id="PTHR43132">
    <property type="entry name" value="ARSENICAL RESISTANCE OPERON REPRESSOR ARSR-RELATED"/>
    <property type="match status" value="1"/>
</dbReference>
<evidence type="ECO:0000313" key="5">
    <source>
        <dbReference type="EMBL" id="GCF93458.1"/>
    </source>
</evidence>
<keyword evidence="6" id="KW-1185">Reference proteome</keyword>
<dbReference type="InterPro" id="IPR036388">
    <property type="entry name" value="WH-like_DNA-bd_sf"/>
</dbReference>
<keyword evidence="1" id="KW-0805">Transcription regulation</keyword>
<dbReference type="PROSITE" id="PS50987">
    <property type="entry name" value="HTH_ARSR_2"/>
    <property type="match status" value="1"/>
</dbReference>
<dbReference type="CDD" id="cd00090">
    <property type="entry name" value="HTH_ARSR"/>
    <property type="match status" value="1"/>
</dbReference>
<dbReference type="InterPro" id="IPR001845">
    <property type="entry name" value="HTH_ArsR_DNA-bd_dom"/>
</dbReference>
<dbReference type="InterPro" id="IPR011991">
    <property type="entry name" value="ArsR-like_HTH"/>
</dbReference>
<dbReference type="SUPFAM" id="SSF46785">
    <property type="entry name" value="Winged helix' DNA-binding domain"/>
    <property type="match status" value="1"/>
</dbReference>
<dbReference type="InterPro" id="IPR051011">
    <property type="entry name" value="Metal_resp_trans_reg"/>
</dbReference>
<dbReference type="AlphaFoldDB" id="A0A4P5PBX9"/>
<dbReference type="PRINTS" id="PR00778">
    <property type="entry name" value="HTHARSR"/>
</dbReference>
<dbReference type="InterPro" id="IPR036390">
    <property type="entry name" value="WH_DNA-bd_sf"/>
</dbReference>
<evidence type="ECO:0000313" key="6">
    <source>
        <dbReference type="Proteomes" id="UP000290567"/>
    </source>
</evidence>
<name>A0A4P5PBX9_9ENTE</name>
<keyword evidence="2" id="KW-0238">DNA-binding</keyword>
<reference evidence="6" key="1">
    <citation type="submission" date="2019-02" db="EMBL/GenBank/DDBJ databases">
        <title>Draft genome sequence of Enterococcus sp. Gos25-1.</title>
        <authorList>
            <person name="Tanaka N."/>
            <person name="Shiwa Y."/>
            <person name="Fujita N."/>
        </authorList>
    </citation>
    <scope>NUCLEOTIDE SEQUENCE [LARGE SCALE GENOMIC DNA]</scope>
    <source>
        <strain evidence="6">Gos25-1</strain>
    </source>
</reference>
<dbReference type="GO" id="GO:0003677">
    <property type="term" value="F:DNA binding"/>
    <property type="evidence" value="ECO:0007669"/>
    <property type="project" value="UniProtKB-KW"/>
</dbReference>
<dbReference type="Pfam" id="PF01022">
    <property type="entry name" value="HTH_5"/>
    <property type="match status" value="1"/>
</dbReference>
<evidence type="ECO:0000256" key="2">
    <source>
        <dbReference type="ARBA" id="ARBA00023125"/>
    </source>
</evidence>
<proteinExistence type="predicted"/>
<accession>A0A4P5PBX9</accession>
<evidence type="ECO:0000256" key="1">
    <source>
        <dbReference type="ARBA" id="ARBA00023015"/>
    </source>
</evidence>
<evidence type="ECO:0000259" key="4">
    <source>
        <dbReference type="PROSITE" id="PS50987"/>
    </source>
</evidence>
<organism evidence="5 6">
    <name type="scientific">Enterococcus florum</name>
    <dbReference type="NCBI Taxonomy" id="2480627"/>
    <lineage>
        <taxon>Bacteria</taxon>
        <taxon>Bacillati</taxon>
        <taxon>Bacillota</taxon>
        <taxon>Bacilli</taxon>
        <taxon>Lactobacillales</taxon>
        <taxon>Enterococcaceae</taxon>
        <taxon>Enterococcus</taxon>
    </lineage>
</organism>
<dbReference type="NCBIfam" id="NF033788">
    <property type="entry name" value="HTH_metalloreg"/>
    <property type="match status" value="1"/>
</dbReference>
<dbReference type="Proteomes" id="UP000290567">
    <property type="component" value="Unassembled WGS sequence"/>
</dbReference>
<protein>
    <submittedName>
        <fullName evidence="5">Transcriptional regulator</fullName>
    </submittedName>
</protein>
<gene>
    <name evidence="5" type="ORF">NRIC_13490</name>
</gene>
<dbReference type="Gene3D" id="1.10.10.10">
    <property type="entry name" value="Winged helix-like DNA-binding domain superfamily/Winged helix DNA-binding domain"/>
    <property type="match status" value="1"/>
</dbReference>
<dbReference type="GO" id="GO:0003700">
    <property type="term" value="F:DNA-binding transcription factor activity"/>
    <property type="evidence" value="ECO:0007669"/>
    <property type="project" value="InterPro"/>
</dbReference>
<comment type="caution">
    <text evidence="5">The sequence shown here is derived from an EMBL/GenBank/DDBJ whole genome shotgun (WGS) entry which is preliminary data.</text>
</comment>
<evidence type="ECO:0000256" key="3">
    <source>
        <dbReference type="ARBA" id="ARBA00023163"/>
    </source>
</evidence>
<sequence length="96" mass="11169">MSMQQTDIQAVSQLFKVLSDPTRLRILLFLKQGERNVSSISENLEMEQSAVSHQLKLLRDNRLVKARRDGKAMLYSLDDHHVLDILDQTFRHIAHE</sequence>
<keyword evidence="3" id="KW-0804">Transcription</keyword>
<dbReference type="EMBL" id="BJCC01000010">
    <property type="protein sequence ID" value="GCF93458.1"/>
    <property type="molecule type" value="Genomic_DNA"/>
</dbReference>
<dbReference type="PANTHER" id="PTHR43132:SF6">
    <property type="entry name" value="HTH-TYPE TRANSCRIPTIONAL REPRESSOR CZRA"/>
    <property type="match status" value="1"/>
</dbReference>
<feature type="domain" description="HTH arsR-type" evidence="4">
    <location>
        <begin position="3"/>
        <end position="96"/>
    </location>
</feature>
<dbReference type="SMART" id="SM00418">
    <property type="entry name" value="HTH_ARSR"/>
    <property type="match status" value="1"/>
</dbReference>